<protein>
    <submittedName>
        <fullName evidence="2">Uncharacterized protein</fullName>
    </submittedName>
</protein>
<evidence type="ECO:0000256" key="1">
    <source>
        <dbReference type="SAM" id="MobiDB-lite"/>
    </source>
</evidence>
<name>A0A0A9D975_ARUDO</name>
<dbReference type="AlphaFoldDB" id="A0A0A9D975"/>
<dbReference type="EMBL" id="GBRH01214657">
    <property type="protein sequence ID" value="JAD83238.1"/>
    <property type="molecule type" value="Transcribed_RNA"/>
</dbReference>
<proteinExistence type="predicted"/>
<reference evidence="2" key="2">
    <citation type="journal article" date="2015" name="Data Brief">
        <title>Shoot transcriptome of the giant reed, Arundo donax.</title>
        <authorList>
            <person name="Barrero R.A."/>
            <person name="Guerrero F.D."/>
            <person name="Moolhuijzen P."/>
            <person name="Goolsby J.A."/>
            <person name="Tidwell J."/>
            <person name="Bellgard S.E."/>
            <person name="Bellgard M.I."/>
        </authorList>
    </citation>
    <scope>NUCLEOTIDE SEQUENCE</scope>
    <source>
        <tissue evidence="2">Shoot tissue taken approximately 20 cm above the soil surface</tissue>
    </source>
</reference>
<organism evidence="2">
    <name type="scientific">Arundo donax</name>
    <name type="common">Giant reed</name>
    <name type="synonym">Donax arundinaceus</name>
    <dbReference type="NCBI Taxonomy" id="35708"/>
    <lineage>
        <taxon>Eukaryota</taxon>
        <taxon>Viridiplantae</taxon>
        <taxon>Streptophyta</taxon>
        <taxon>Embryophyta</taxon>
        <taxon>Tracheophyta</taxon>
        <taxon>Spermatophyta</taxon>
        <taxon>Magnoliopsida</taxon>
        <taxon>Liliopsida</taxon>
        <taxon>Poales</taxon>
        <taxon>Poaceae</taxon>
        <taxon>PACMAD clade</taxon>
        <taxon>Arundinoideae</taxon>
        <taxon>Arundineae</taxon>
        <taxon>Arundo</taxon>
    </lineage>
</organism>
<sequence>MAVRRGVAPRWSRESGQPDGILTAASGQRGVPSCAPTSEHRAEQCGSGGAAGVTSAEQWNSSTVSSCGAPALDPARLATPSSSHIPSDRPASCEDMAPFLPFIELQLVPHVSNRIRDTDVQPSAFLHEFFSNS</sequence>
<evidence type="ECO:0000313" key="2">
    <source>
        <dbReference type="EMBL" id="JAD83238.1"/>
    </source>
</evidence>
<reference evidence="2" key="1">
    <citation type="submission" date="2014-09" db="EMBL/GenBank/DDBJ databases">
        <authorList>
            <person name="Magalhaes I.L.F."/>
            <person name="Oliveira U."/>
            <person name="Santos F.R."/>
            <person name="Vidigal T.H.D.A."/>
            <person name="Brescovit A.D."/>
            <person name="Santos A.J."/>
        </authorList>
    </citation>
    <scope>NUCLEOTIDE SEQUENCE</scope>
    <source>
        <tissue evidence="2">Shoot tissue taken approximately 20 cm above the soil surface</tissue>
    </source>
</reference>
<accession>A0A0A9D975</accession>
<feature type="region of interest" description="Disordered" evidence="1">
    <location>
        <begin position="1"/>
        <end position="57"/>
    </location>
</feature>